<gene>
    <name evidence="2" type="ORF">OsJ_02824</name>
</gene>
<dbReference type="Proteomes" id="UP000007752">
    <property type="component" value="Chromosome 1"/>
</dbReference>
<organism evidence="2">
    <name type="scientific">Oryza sativa subsp. japonica</name>
    <name type="common">Rice</name>
    <dbReference type="NCBI Taxonomy" id="39947"/>
    <lineage>
        <taxon>Eukaryota</taxon>
        <taxon>Viridiplantae</taxon>
        <taxon>Streptophyta</taxon>
        <taxon>Embryophyta</taxon>
        <taxon>Tracheophyta</taxon>
        <taxon>Spermatophyta</taxon>
        <taxon>Magnoliopsida</taxon>
        <taxon>Liliopsida</taxon>
        <taxon>Poales</taxon>
        <taxon>Poaceae</taxon>
        <taxon>BOP clade</taxon>
        <taxon>Oryzoideae</taxon>
        <taxon>Oryzeae</taxon>
        <taxon>Oryzinae</taxon>
        <taxon>Oryza</taxon>
        <taxon>Oryza sativa</taxon>
    </lineage>
</organism>
<evidence type="ECO:0000313" key="2">
    <source>
        <dbReference type="EMBL" id="EAZ12903.1"/>
    </source>
</evidence>
<dbReference type="PANTHER" id="PTHR22835:SF663">
    <property type="entry name" value="LIPASE-LIKE"/>
    <property type="match status" value="1"/>
</dbReference>
<dbReference type="AlphaFoldDB" id="A2ZW06"/>
<accession>A2ZW06</accession>
<protein>
    <submittedName>
        <fullName evidence="2">Uncharacterized protein</fullName>
    </submittedName>
</protein>
<comment type="similarity">
    <text evidence="1">Belongs to the 'GDSL' lipolytic enzyme family.</text>
</comment>
<reference evidence="2" key="2">
    <citation type="submission" date="2008-12" db="EMBL/GenBank/DDBJ databases">
        <title>Improved gene annotation of the rice (Oryza sativa) genomes.</title>
        <authorList>
            <person name="Wang J."/>
            <person name="Li R."/>
            <person name="Fan W."/>
            <person name="Huang Q."/>
            <person name="Zhang J."/>
            <person name="Zhou Y."/>
            <person name="Hu Y."/>
            <person name="Zi S."/>
            <person name="Li J."/>
            <person name="Ni P."/>
            <person name="Zheng H."/>
            <person name="Zhang Y."/>
            <person name="Zhao M."/>
            <person name="Hao Q."/>
            <person name="McDermott J."/>
            <person name="Samudrala R."/>
            <person name="Kristiansen K."/>
            <person name="Wong G.K.-S."/>
        </authorList>
    </citation>
    <scope>NUCLEOTIDE SEQUENCE</scope>
</reference>
<proteinExistence type="inferred from homology"/>
<reference evidence="2" key="1">
    <citation type="journal article" date="2005" name="PLoS Biol.">
        <title>The genomes of Oryza sativa: a history of duplications.</title>
        <authorList>
            <person name="Yu J."/>
            <person name="Wang J."/>
            <person name="Lin W."/>
            <person name="Li S."/>
            <person name="Li H."/>
            <person name="Zhou J."/>
            <person name="Ni P."/>
            <person name="Dong W."/>
            <person name="Hu S."/>
            <person name="Zeng C."/>
            <person name="Zhang J."/>
            <person name="Zhang Y."/>
            <person name="Li R."/>
            <person name="Xu Z."/>
            <person name="Li S."/>
            <person name="Li X."/>
            <person name="Zheng H."/>
            <person name="Cong L."/>
            <person name="Lin L."/>
            <person name="Yin J."/>
            <person name="Geng J."/>
            <person name="Li G."/>
            <person name="Shi J."/>
            <person name="Liu J."/>
            <person name="Lv H."/>
            <person name="Li J."/>
            <person name="Wang J."/>
            <person name="Deng Y."/>
            <person name="Ran L."/>
            <person name="Shi X."/>
            <person name="Wang X."/>
            <person name="Wu Q."/>
            <person name="Li C."/>
            <person name="Ren X."/>
            <person name="Wang J."/>
            <person name="Wang X."/>
            <person name="Li D."/>
            <person name="Liu D."/>
            <person name="Zhang X."/>
            <person name="Ji Z."/>
            <person name="Zhao W."/>
            <person name="Sun Y."/>
            <person name="Zhang Z."/>
            <person name="Bao J."/>
            <person name="Han Y."/>
            <person name="Dong L."/>
            <person name="Ji J."/>
            <person name="Chen P."/>
            <person name="Wu S."/>
            <person name="Liu J."/>
            <person name="Xiao Y."/>
            <person name="Bu D."/>
            <person name="Tan J."/>
            <person name="Yang L."/>
            <person name="Ye C."/>
            <person name="Zhang J."/>
            <person name="Xu J."/>
            <person name="Zhou Y."/>
            <person name="Yu Y."/>
            <person name="Zhang B."/>
            <person name="Zhuang S."/>
            <person name="Wei H."/>
            <person name="Liu B."/>
            <person name="Lei M."/>
            <person name="Yu H."/>
            <person name="Li Y."/>
            <person name="Xu H."/>
            <person name="Wei S."/>
            <person name="He X."/>
            <person name="Fang L."/>
            <person name="Zhang Z."/>
            <person name="Zhang Y."/>
            <person name="Huang X."/>
            <person name="Su Z."/>
            <person name="Tong W."/>
            <person name="Li J."/>
            <person name="Tong Z."/>
            <person name="Li S."/>
            <person name="Ye J."/>
            <person name="Wang L."/>
            <person name="Fang L."/>
            <person name="Lei T."/>
            <person name="Chen C."/>
            <person name="Chen H."/>
            <person name="Xu Z."/>
            <person name="Li H."/>
            <person name="Huang H."/>
            <person name="Zhang F."/>
            <person name="Xu H."/>
            <person name="Li N."/>
            <person name="Zhao C."/>
            <person name="Li S."/>
            <person name="Dong L."/>
            <person name="Huang Y."/>
            <person name="Li L."/>
            <person name="Xi Y."/>
            <person name="Qi Q."/>
            <person name="Li W."/>
            <person name="Zhang B."/>
            <person name="Hu W."/>
            <person name="Zhang Y."/>
            <person name="Tian X."/>
            <person name="Jiao Y."/>
            <person name="Liang X."/>
            <person name="Jin J."/>
            <person name="Gao L."/>
            <person name="Zheng W."/>
            <person name="Hao B."/>
            <person name="Liu S."/>
            <person name="Wang W."/>
            <person name="Yuan L."/>
            <person name="Cao M."/>
            <person name="McDermott J."/>
            <person name="Samudrala R."/>
            <person name="Wang J."/>
            <person name="Wong G.K."/>
            <person name="Yang H."/>
        </authorList>
    </citation>
    <scope>NUCLEOTIDE SEQUENCE [LARGE SCALE GENOMIC DNA]</scope>
</reference>
<dbReference type="EMBL" id="CM000138">
    <property type="protein sequence ID" value="EAZ12903.1"/>
    <property type="molecule type" value="Genomic_DNA"/>
</dbReference>
<sequence length="113" mass="12524">MGLPFLRPYWGGQTAEDFASGANFAVGGATALGPDFFRERGVPTDDGVVHLEMEMGWFRDLLDMLCAGDMDGMFESTNTFRLSAFGFRLAPPTFEASTMTFGTRSWQFSFSKH</sequence>
<dbReference type="PANTHER" id="PTHR22835">
    <property type="entry name" value="ZINC FINGER FYVE DOMAIN CONTAINING PROTEIN"/>
    <property type="match status" value="1"/>
</dbReference>
<name>A2ZW06_ORYSJ</name>
<evidence type="ECO:0000256" key="1">
    <source>
        <dbReference type="ARBA" id="ARBA00008668"/>
    </source>
</evidence>